<accession>A0AA96JVX2</accession>
<dbReference type="PANTHER" id="PTHR30504:SF3">
    <property type="entry name" value="GLUCANS BIOSYNTHESIS PROTEIN D"/>
    <property type="match status" value="1"/>
</dbReference>
<dbReference type="GO" id="GO:0030246">
    <property type="term" value="F:carbohydrate binding"/>
    <property type="evidence" value="ECO:0007669"/>
    <property type="project" value="InterPro"/>
</dbReference>
<dbReference type="KEGG" id="nneo:PQG83_17330"/>
<reference evidence="7 8" key="1">
    <citation type="submission" date="2023-01" db="EMBL/GenBank/DDBJ databases">
        <title>Cultivation and genomic characterization of new, ubiquitous marine nitrite-oxidizing bacteria from the Nitrospirales.</title>
        <authorList>
            <person name="Mueller A.J."/>
            <person name="Daebeler A."/>
            <person name="Herbold C.W."/>
            <person name="Kirkegaard R.H."/>
            <person name="Daims H."/>
        </authorList>
    </citation>
    <scope>NUCLEOTIDE SEQUENCE [LARGE SCALE GENOMIC DNA]</scope>
    <source>
        <strain evidence="7 8">DK</strain>
    </source>
</reference>
<dbReference type="SUPFAM" id="SSF74650">
    <property type="entry name" value="Galactose mutarotase-like"/>
    <property type="match status" value="1"/>
</dbReference>
<evidence type="ECO:0000256" key="5">
    <source>
        <dbReference type="ARBA" id="ARBA00022764"/>
    </source>
</evidence>
<dbReference type="InterPro" id="IPR014756">
    <property type="entry name" value="Ig_E-set"/>
</dbReference>
<dbReference type="PANTHER" id="PTHR30504">
    <property type="entry name" value="GLUCANS BIOSYNTHESIS PROTEIN"/>
    <property type="match status" value="1"/>
</dbReference>
<dbReference type="EMBL" id="CP116968">
    <property type="protein sequence ID" value="WNM61500.1"/>
    <property type="molecule type" value="Genomic_DNA"/>
</dbReference>
<gene>
    <name evidence="7" type="ORF">PQG83_17330</name>
</gene>
<dbReference type="GO" id="GO:0030288">
    <property type="term" value="C:outer membrane-bounded periplasmic space"/>
    <property type="evidence" value="ECO:0007669"/>
    <property type="project" value="TreeGrafter"/>
</dbReference>
<comment type="pathway">
    <text evidence="2">Glycan metabolism; osmoregulated periplasmic glucan (OPG) biosynthesis.</text>
</comment>
<evidence type="ECO:0000256" key="2">
    <source>
        <dbReference type="ARBA" id="ARBA00005001"/>
    </source>
</evidence>
<evidence type="ECO:0000313" key="7">
    <source>
        <dbReference type="EMBL" id="WNM61500.1"/>
    </source>
</evidence>
<dbReference type="InterPro" id="IPR006311">
    <property type="entry name" value="TAT_signal"/>
</dbReference>
<evidence type="ECO:0000259" key="6">
    <source>
        <dbReference type="Pfam" id="PF04349"/>
    </source>
</evidence>
<protein>
    <submittedName>
        <fullName evidence="7">Glucan biosynthesis protein</fullName>
    </submittedName>
</protein>
<dbReference type="GO" id="GO:0003824">
    <property type="term" value="F:catalytic activity"/>
    <property type="evidence" value="ECO:0007669"/>
    <property type="project" value="InterPro"/>
</dbReference>
<evidence type="ECO:0000256" key="1">
    <source>
        <dbReference type="ARBA" id="ARBA00004418"/>
    </source>
</evidence>
<dbReference type="FunFam" id="2.70.98.10:FF:000001">
    <property type="entry name" value="Glucans biosynthesis protein G"/>
    <property type="match status" value="1"/>
</dbReference>
<dbReference type="Pfam" id="PF04349">
    <property type="entry name" value="MdoG"/>
    <property type="match status" value="1"/>
</dbReference>
<dbReference type="InterPro" id="IPR014438">
    <property type="entry name" value="Glucan_biosyn_MdoG/MdoD"/>
</dbReference>
<dbReference type="PROSITE" id="PS51318">
    <property type="entry name" value="TAT"/>
    <property type="match status" value="1"/>
</dbReference>
<dbReference type="AlphaFoldDB" id="A0AA96JVX2"/>
<keyword evidence="4" id="KW-0732">Signal</keyword>
<comment type="subcellular location">
    <subcellularLocation>
        <location evidence="1">Periplasm</location>
    </subcellularLocation>
</comment>
<proteinExistence type="inferred from homology"/>
<dbReference type="GO" id="GO:0051274">
    <property type="term" value="P:beta-glucan biosynthetic process"/>
    <property type="evidence" value="ECO:0007669"/>
    <property type="project" value="TreeGrafter"/>
</dbReference>
<dbReference type="SUPFAM" id="SSF81296">
    <property type="entry name" value="E set domains"/>
    <property type="match status" value="1"/>
</dbReference>
<dbReference type="Proteomes" id="UP001302494">
    <property type="component" value="Chromosome"/>
</dbReference>
<dbReference type="InterPro" id="IPR007444">
    <property type="entry name" value="Glucan_biosyn_MdoG_C"/>
</dbReference>
<dbReference type="PIRSF" id="PIRSF006281">
    <property type="entry name" value="MdoG"/>
    <property type="match status" value="1"/>
</dbReference>
<feature type="domain" description="Glucan biosynthesis periplasmic MdoG C-terminal" evidence="6">
    <location>
        <begin position="41"/>
        <end position="516"/>
    </location>
</feature>
<dbReference type="Gene3D" id="2.60.40.10">
    <property type="entry name" value="Immunoglobulins"/>
    <property type="match status" value="1"/>
</dbReference>
<dbReference type="RefSeq" id="WP_312743747.1">
    <property type="nucleotide sequence ID" value="NZ_CP116968.1"/>
</dbReference>
<evidence type="ECO:0000256" key="4">
    <source>
        <dbReference type="ARBA" id="ARBA00022729"/>
    </source>
</evidence>
<dbReference type="InterPro" id="IPR011013">
    <property type="entry name" value="Gal_mutarotase_sf_dom"/>
</dbReference>
<dbReference type="InterPro" id="IPR014718">
    <property type="entry name" value="GH-type_carb-bd"/>
</dbReference>
<organism evidence="7 8">
    <name type="scientific">Candidatus Nitrospira neomarina</name>
    <dbReference type="NCBI Taxonomy" id="3020899"/>
    <lineage>
        <taxon>Bacteria</taxon>
        <taxon>Pseudomonadati</taxon>
        <taxon>Nitrospirota</taxon>
        <taxon>Nitrospiria</taxon>
        <taxon>Nitrospirales</taxon>
        <taxon>Nitrospiraceae</taxon>
        <taxon>Nitrospira</taxon>
    </lineage>
</organism>
<keyword evidence="8" id="KW-1185">Reference proteome</keyword>
<dbReference type="InterPro" id="IPR013783">
    <property type="entry name" value="Ig-like_fold"/>
</dbReference>
<dbReference type="Gene3D" id="2.70.98.10">
    <property type="match status" value="1"/>
</dbReference>
<sequence>MLNRRQFLVVMGALGALSSLPQARSRGETTSGIQFGTAKPFSFDELKRRAKAMATTPYQEPVVRHDEVLESIDYDAFQQIVFKRERGLGEDGSVNFPAQFFHLGRYFKVPVKVHAIEDGRSREILYRSEYFTFGGTSLGKIFPDDLGFSGFRLQDGPGATTDWMAFLGASYFRSSGELNQYGLSARGVAIDPALPTPEEFPRFTEFWLDPGAPDSNEYVIYALLDGPSITGAFRMVCIKNQQIVMDIDANLYARQDIKRLGVAPLTSMFWYAENNRHQIRDWRPEIHDNDGLAMWTGADERIWRPLNNPSSVMTNSFIDTNPKGFGLLQRDRAFYHYEDDGVFYDRRPSVWIEPVGEWNEGAIQLIEIPTDDEIHDNIVIYWLPKEPVKAGSEWHYAYRLHWVETEPYLSEAVARVIHTRLGNAGIPGQPRPKGGRKFVIDFEGGPLNEIEKLDKVQPVLSTSKGRIDNEYALQIVGTKKWRAFFDLYVEGKEPVNLRLFLKLGDRTLTETWLYQYLPFDYD</sequence>
<comment type="similarity">
    <text evidence="3">Belongs to the OpgD/OpgG family.</text>
</comment>
<evidence type="ECO:0000313" key="8">
    <source>
        <dbReference type="Proteomes" id="UP001302494"/>
    </source>
</evidence>
<evidence type="ECO:0000256" key="3">
    <source>
        <dbReference type="ARBA" id="ARBA00009284"/>
    </source>
</evidence>
<name>A0AA96JVX2_9BACT</name>
<keyword evidence="5" id="KW-0574">Periplasm</keyword>